<feature type="coiled-coil region" evidence="1">
    <location>
        <begin position="109"/>
        <end position="158"/>
    </location>
</feature>
<dbReference type="EMBL" id="CP064786">
    <property type="protein sequence ID" value="QSG01896.1"/>
    <property type="molecule type" value="Genomic_DNA"/>
</dbReference>
<proteinExistence type="predicted"/>
<accession>A0A897MUN2</accession>
<evidence type="ECO:0000313" key="2">
    <source>
        <dbReference type="EMBL" id="QSG01896.1"/>
    </source>
</evidence>
<evidence type="ECO:0000256" key="1">
    <source>
        <dbReference type="SAM" id="Coils"/>
    </source>
</evidence>
<evidence type="ECO:0000313" key="3">
    <source>
        <dbReference type="Proteomes" id="UP000663586"/>
    </source>
</evidence>
<name>A0A897MUN2_9EURY</name>
<gene>
    <name evidence="2" type="ORF">AArcS_0669</name>
</gene>
<protein>
    <recommendedName>
        <fullName evidence="4">Phasin domain-containing protein</fullName>
    </recommendedName>
</protein>
<sequence length="164" mass="18212">MSNQNPIQTAFDFQRTVLESSQRMTRSTVDAQQTAMSAFVDSMATVEELGEQNASMTQDAIHSYFDAVEEMTPEGSEMDFTEARELVDEQFDAYGEISDEAWASIHETLDEANATFEEASNEYVAAVDDGFDAYLDIHEEVESSAVEMAEEMESTAEEIDVSAP</sequence>
<dbReference type="GeneID" id="70684053"/>
<keyword evidence="3" id="KW-1185">Reference proteome</keyword>
<organism evidence="2 3">
    <name type="scientific">Natranaeroarchaeum sulfidigenes</name>
    <dbReference type="NCBI Taxonomy" id="2784880"/>
    <lineage>
        <taxon>Archaea</taxon>
        <taxon>Methanobacteriati</taxon>
        <taxon>Methanobacteriota</taxon>
        <taxon>Stenosarchaea group</taxon>
        <taxon>Halobacteria</taxon>
        <taxon>Halobacteriales</taxon>
        <taxon>Natronoarchaeaceae</taxon>
        <taxon>Natranaeroarchaeum</taxon>
    </lineage>
</organism>
<dbReference type="AlphaFoldDB" id="A0A897MUN2"/>
<dbReference type="Proteomes" id="UP000663586">
    <property type="component" value="Chromosome"/>
</dbReference>
<dbReference type="KEGG" id="hara:AArcS_0669"/>
<evidence type="ECO:0008006" key="4">
    <source>
        <dbReference type="Google" id="ProtNLM"/>
    </source>
</evidence>
<reference evidence="2" key="1">
    <citation type="submission" date="2020-11" db="EMBL/GenBank/DDBJ databases">
        <title>Carbohydrate-dependent, anaerobic sulfur respiration: A novel catabolism in halophilic archaea.</title>
        <authorList>
            <person name="Sorokin D.Y."/>
            <person name="Messina E."/>
            <person name="Smedile F."/>
            <person name="La Cono V."/>
            <person name="Hallsworth J.E."/>
            <person name="Yakimov M.M."/>
        </authorList>
    </citation>
    <scope>NUCLEOTIDE SEQUENCE</scope>
    <source>
        <strain evidence="2">AArc-S</strain>
    </source>
</reference>
<dbReference type="RefSeq" id="WP_238479003.1">
    <property type="nucleotide sequence ID" value="NZ_CP064786.1"/>
</dbReference>
<keyword evidence="1" id="KW-0175">Coiled coil</keyword>